<proteinExistence type="predicted"/>
<gene>
    <name evidence="2" type="ORF">PXEA_LOCUS16104</name>
</gene>
<organism evidence="2 3">
    <name type="scientific">Protopolystoma xenopodis</name>
    <dbReference type="NCBI Taxonomy" id="117903"/>
    <lineage>
        <taxon>Eukaryota</taxon>
        <taxon>Metazoa</taxon>
        <taxon>Spiralia</taxon>
        <taxon>Lophotrochozoa</taxon>
        <taxon>Platyhelminthes</taxon>
        <taxon>Monogenea</taxon>
        <taxon>Polyopisthocotylea</taxon>
        <taxon>Polystomatidea</taxon>
        <taxon>Polystomatidae</taxon>
        <taxon>Protopolystoma</taxon>
    </lineage>
</organism>
<reference evidence="2" key="1">
    <citation type="submission" date="2018-11" db="EMBL/GenBank/DDBJ databases">
        <authorList>
            <consortium name="Pathogen Informatics"/>
        </authorList>
    </citation>
    <scope>NUCLEOTIDE SEQUENCE</scope>
</reference>
<dbReference type="AlphaFoldDB" id="A0A3S5AKW3"/>
<evidence type="ECO:0000256" key="1">
    <source>
        <dbReference type="SAM" id="MobiDB-lite"/>
    </source>
</evidence>
<dbReference type="EMBL" id="CAAALY010057762">
    <property type="protein sequence ID" value="VEL22664.1"/>
    <property type="molecule type" value="Genomic_DNA"/>
</dbReference>
<name>A0A3S5AKW3_9PLAT</name>
<dbReference type="OrthoDB" id="1667587at2759"/>
<comment type="caution">
    <text evidence="2">The sequence shown here is derived from an EMBL/GenBank/DDBJ whole genome shotgun (WGS) entry which is preliminary data.</text>
</comment>
<protein>
    <submittedName>
        <fullName evidence="2">Uncharacterized protein</fullName>
    </submittedName>
</protein>
<feature type="compositionally biased region" description="Low complexity" evidence="1">
    <location>
        <begin position="57"/>
        <end position="68"/>
    </location>
</feature>
<keyword evidence="3" id="KW-1185">Reference proteome</keyword>
<dbReference type="Proteomes" id="UP000784294">
    <property type="component" value="Unassembled WGS sequence"/>
</dbReference>
<accession>A0A3S5AKW3</accession>
<sequence>MGWVGSALKASAAYLPHQVSEVFAQDRSFAWARVPMSGPAVVSSTGQTVGGGGGPGSLPSSGYGSTGSADSGRLNF</sequence>
<evidence type="ECO:0000313" key="2">
    <source>
        <dbReference type="EMBL" id="VEL22664.1"/>
    </source>
</evidence>
<feature type="region of interest" description="Disordered" evidence="1">
    <location>
        <begin position="41"/>
        <end position="76"/>
    </location>
</feature>
<evidence type="ECO:0000313" key="3">
    <source>
        <dbReference type="Proteomes" id="UP000784294"/>
    </source>
</evidence>